<accession>A0A2I0AF85</accession>
<organism evidence="6 7">
    <name type="scientific">Apostasia shenzhenica</name>
    <dbReference type="NCBI Taxonomy" id="1088818"/>
    <lineage>
        <taxon>Eukaryota</taxon>
        <taxon>Viridiplantae</taxon>
        <taxon>Streptophyta</taxon>
        <taxon>Embryophyta</taxon>
        <taxon>Tracheophyta</taxon>
        <taxon>Spermatophyta</taxon>
        <taxon>Magnoliopsida</taxon>
        <taxon>Liliopsida</taxon>
        <taxon>Asparagales</taxon>
        <taxon>Orchidaceae</taxon>
        <taxon>Apostasioideae</taxon>
        <taxon>Apostasia</taxon>
    </lineage>
</organism>
<dbReference type="GO" id="GO:0032502">
    <property type="term" value="P:developmental process"/>
    <property type="evidence" value="ECO:0007669"/>
    <property type="project" value="InterPro"/>
</dbReference>
<evidence type="ECO:0000259" key="5">
    <source>
        <dbReference type="PROSITE" id="PS51666"/>
    </source>
</evidence>
<dbReference type="GO" id="GO:0005634">
    <property type="term" value="C:nucleus"/>
    <property type="evidence" value="ECO:0007669"/>
    <property type="project" value="UniProtKB-SubCell"/>
</dbReference>
<feature type="domain" description="QLQ" evidence="5">
    <location>
        <begin position="222"/>
        <end position="257"/>
    </location>
</feature>
<protein>
    <recommendedName>
        <fullName evidence="3">Growth-regulating factor</fullName>
    </recommendedName>
</protein>
<comment type="function">
    <text evidence="3">Transcription activator.</text>
</comment>
<gene>
    <name evidence="6" type="primary">GRF12</name>
    <name evidence="6" type="ORF">AXF42_Ash000043</name>
</gene>
<dbReference type="GO" id="GO:0005524">
    <property type="term" value="F:ATP binding"/>
    <property type="evidence" value="ECO:0007669"/>
    <property type="project" value="UniProtKB-UniRule"/>
</dbReference>
<dbReference type="PANTHER" id="PTHR31602:SF81">
    <property type="entry name" value="GROWTH-REGULATING FACTOR 9"/>
    <property type="match status" value="1"/>
</dbReference>
<keyword evidence="2 3" id="KW-0539">Nucleus</keyword>
<feature type="region of interest" description="Disordered" evidence="4">
    <location>
        <begin position="163"/>
        <end position="190"/>
    </location>
</feature>
<comment type="domain">
    <text evidence="3">The QLQ domain and WRC domain may be involved in protein-protein interaction and DNA-binding, respectively.</text>
</comment>
<dbReference type="SMART" id="SM00951">
    <property type="entry name" value="QLQ"/>
    <property type="match status" value="1"/>
</dbReference>
<dbReference type="PANTHER" id="PTHR31602">
    <property type="entry name" value="GROWTH-REGULATING FACTOR 5"/>
    <property type="match status" value="1"/>
</dbReference>
<dbReference type="OrthoDB" id="1927209at2759"/>
<dbReference type="Proteomes" id="UP000236161">
    <property type="component" value="Unassembled WGS sequence"/>
</dbReference>
<dbReference type="GO" id="GO:0006355">
    <property type="term" value="P:regulation of DNA-templated transcription"/>
    <property type="evidence" value="ECO:0007669"/>
    <property type="project" value="InterPro"/>
</dbReference>
<dbReference type="InterPro" id="IPR014978">
    <property type="entry name" value="Gln-Leu-Gln_QLQ"/>
</dbReference>
<dbReference type="STRING" id="1088818.A0A2I0AF85"/>
<dbReference type="EMBL" id="KZ451982">
    <property type="protein sequence ID" value="PKA54210.1"/>
    <property type="molecule type" value="Genomic_DNA"/>
</dbReference>
<keyword evidence="7" id="KW-1185">Reference proteome</keyword>
<evidence type="ECO:0000313" key="7">
    <source>
        <dbReference type="Proteomes" id="UP000236161"/>
    </source>
</evidence>
<sequence length="280" mass="30843">MTRKGISLLTETQQESKLRAFRETHRVVFVAGGVRGFTRFFEGKVMDKLWAHAVCLPPERPAAAKGGRYLLIFVPLLGIDDGWSIRILNLRVWKKMPFLSPRRELPGATQRCFRLAAVVRPGDVAEATKQSKRLNLSDDLCWHAVRTPPLHAVQPTIIIRSAGGRRRRRRSMGGEQAPRSSKLARLSTDQTVTGDLSAATPLMLGLGLGLGLSSGGSGRKAAFTFMQMQELEQQALIYKYMAAGLPVPLHLVLPIWKSVAASASSGRHCSPRTSSFLHQP</sequence>
<evidence type="ECO:0000256" key="1">
    <source>
        <dbReference type="ARBA" id="ARBA00004123"/>
    </source>
</evidence>
<comment type="subcellular location">
    <subcellularLocation>
        <location evidence="1 3">Nucleus</location>
    </subcellularLocation>
</comment>
<dbReference type="Pfam" id="PF08880">
    <property type="entry name" value="QLQ"/>
    <property type="match status" value="1"/>
</dbReference>
<dbReference type="AlphaFoldDB" id="A0A2I0AF85"/>
<reference evidence="6 7" key="1">
    <citation type="journal article" date="2017" name="Nature">
        <title>The Apostasia genome and the evolution of orchids.</title>
        <authorList>
            <person name="Zhang G.Q."/>
            <person name="Liu K.W."/>
            <person name="Li Z."/>
            <person name="Lohaus R."/>
            <person name="Hsiao Y.Y."/>
            <person name="Niu S.C."/>
            <person name="Wang J.Y."/>
            <person name="Lin Y.C."/>
            <person name="Xu Q."/>
            <person name="Chen L.J."/>
            <person name="Yoshida K."/>
            <person name="Fujiwara S."/>
            <person name="Wang Z.W."/>
            <person name="Zhang Y.Q."/>
            <person name="Mitsuda N."/>
            <person name="Wang M."/>
            <person name="Liu G.H."/>
            <person name="Pecoraro L."/>
            <person name="Huang H.X."/>
            <person name="Xiao X.J."/>
            <person name="Lin M."/>
            <person name="Wu X.Y."/>
            <person name="Wu W.L."/>
            <person name="Chen Y.Y."/>
            <person name="Chang S.B."/>
            <person name="Sakamoto S."/>
            <person name="Ohme-Takagi M."/>
            <person name="Yagi M."/>
            <person name="Zeng S.J."/>
            <person name="Shen C.Y."/>
            <person name="Yeh C.M."/>
            <person name="Luo Y.B."/>
            <person name="Tsai W.C."/>
            <person name="Van de Peer Y."/>
            <person name="Liu Z.J."/>
        </authorList>
    </citation>
    <scope>NUCLEOTIDE SEQUENCE [LARGE SCALE GENOMIC DNA]</scope>
    <source>
        <strain evidence="7">cv. Shenzhen</strain>
        <tissue evidence="6">Stem</tissue>
    </source>
</reference>
<dbReference type="InterPro" id="IPR031137">
    <property type="entry name" value="GRF"/>
</dbReference>
<keyword evidence="3" id="KW-0804">Transcription</keyword>
<keyword evidence="3" id="KW-0805">Transcription regulation</keyword>
<proteinExistence type="inferred from homology"/>
<evidence type="ECO:0000256" key="2">
    <source>
        <dbReference type="ARBA" id="ARBA00023242"/>
    </source>
</evidence>
<keyword evidence="3" id="KW-0010">Activator</keyword>
<name>A0A2I0AF85_9ASPA</name>
<comment type="similarity">
    <text evidence="3">Belongs to the GRF family.</text>
</comment>
<evidence type="ECO:0000256" key="4">
    <source>
        <dbReference type="SAM" id="MobiDB-lite"/>
    </source>
</evidence>
<evidence type="ECO:0000256" key="3">
    <source>
        <dbReference type="RuleBase" id="RU367127"/>
    </source>
</evidence>
<dbReference type="PROSITE" id="PS51666">
    <property type="entry name" value="QLQ"/>
    <property type="match status" value="1"/>
</dbReference>
<dbReference type="GO" id="GO:0006351">
    <property type="term" value="P:DNA-templated transcription"/>
    <property type="evidence" value="ECO:0007669"/>
    <property type="project" value="UniProtKB-UniRule"/>
</dbReference>
<evidence type="ECO:0000313" key="6">
    <source>
        <dbReference type="EMBL" id="PKA54210.1"/>
    </source>
</evidence>